<sequence>MEFPIIHTNFWDAVIAVPAIVLLTQCFKLFPIPRQYYPTIASVLGFIISIFISHRGDLWAGIFMGAFYGAAAVGTYSALKTAWLAFKNRKRE</sequence>
<reference evidence="3" key="1">
    <citation type="submission" date="2017-11" db="EMBL/GenBank/DDBJ databases">
        <authorList>
            <person name="Zhu W."/>
        </authorList>
    </citation>
    <scope>NUCLEOTIDE SEQUENCE [LARGE SCALE GENOMIC DNA]</scope>
    <source>
        <strain evidence="3">CAU 1051</strain>
    </source>
</reference>
<dbReference type="OrthoDB" id="2969583at2"/>
<dbReference type="EMBL" id="PIOD01000029">
    <property type="protein sequence ID" value="RDW15044.1"/>
    <property type="molecule type" value="Genomic_DNA"/>
</dbReference>
<evidence type="ECO:0008006" key="4">
    <source>
        <dbReference type="Google" id="ProtNLM"/>
    </source>
</evidence>
<organism evidence="2 3">
    <name type="scientific">Oceanobacillus chungangensis</name>
    <dbReference type="NCBI Taxonomy" id="1229152"/>
    <lineage>
        <taxon>Bacteria</taxon>
        <taxon>Bacillati</taxon>
        <taxon>Bacillota</taxon>
        <taxon>Bacilli</taxon>
        <taxon>Bacillales</taxon>
        <taxon>Bacillaceae</taxon>
        <taxon>Oceanobacillus</taxon>
    </lineage>
</organism>
<dbReference type="Proteomes" id="UP000256520">
    <property type="component" value="Unassembled WGS sequence"/>
</dbReference>
<keyword evidence="1" id="KW-0812">Transmembrane</keyword>
<comment type="caution">
    <text evidence="2">The sequence shown here is derived from an EMBL/GenBank/DDBJ whole genome shotgun (WGS) entry which is preliminary data.</text>
</comment>
<gene>
    <name evidence="2" type="ORF">CWR45_18670</name>
</gene>
<protein>
    <recommendedName>
        <fullName evidence="4">Holin</fullName>
    </recommendedName>
</protein>
<feature type="transmembrane region" description="Helical" evidence="1">
    <location>
        <begin position="6"/>
        <end position="24"/>
    </location>
</feature>
<keyword evidence="1" id="KW-1133">Transmembrane helix</keyword>
<dbReference type="RefSeq" id="WP_115751369.1">
    <property type="nucleotide sequence ID" value="NZ_PIOD01000029.1"/>
</dbReference>
<proteinExistence type="predicted"/>
<dbReference type="AlphaFoldDB" id="A0A3D8PG42"/>
<feature type="transmembrane region" description="Helical" evidence="1">
    <location>
        <begin position="36"/>
        <end position="52"/>
    </location>
</feature>
<accession>A0A3D8PG42</accession>
<feature type="transmembrane region" description="Helical" evidence="1">
    <location>
        <begin position="58"/>
        <end position="79"/>
    </location>
</feature>
<keyword evidence="3" id="KW-1185">Reference proteome</keyword>
<name>A0A3D8PG42_9BACI</name>
<evidence type="ECO:0000313" key="3">
    <source>
        <dbReference type="Proteomes" id="UP000256520"/>
    </source>
</evidence>
<evidence type="ECO:0000256" key="1">
    <source>
        <dbReference type="SAM" id="Phobius"/>
    </source>
</evidence>
<keyword evidence="1" id="KW-0472">Membrane</keyword>
<evidence type="ECO:0000313" key="2">
    <source>
        <dbReference type="EMBL" id="RDW15044.1"/>
    </source>
</evidence>